<proteinExistence type="inferred from homology"/>
<dbReference type="Gene3D" id="1.10.3480.10">
    <property type="entry name" value="TorD-like"/>
    <property type="match status" value="1"/>
</dbReference>
<dbReference type="InterPro" id="IPR020945">
    <property type="entry name" value="DMSO/NO3_reduct_chaperone"/>
</dbReference>
<evidence type="ECO:0000256" key="2">
    <source>
        <dbReference type="HAMAP-Rule" id="MF_00940"/>
    </source>
</evidence>
<dbReference type="PANTHER" id="PTHR34227">
    <property type="entry name" value="CHAPERONE PROTEIN YCDY"/>
    <property type="match status" value="1"/>
</dbReference>
<reference evidence="3 6" key="1">
    <citation type="submission" date="2020-12" db="EMBL/GenBank/DDBJ databases">
        <title>Enhanced detection system for hospital associated transmission using whole genome sequencing surveillance.</title>
        <authorList>
            <person name="Harrison L.H."/>
            <person name="Van Tyne D."/>
            <person name="Marsh J.W."/>
            <person name="Griffith M.P."/>
            <person name="Snyder D.J."/>
            <person name="Cooper V.S."/>
            <person name="Mustapha M."/>
        </authorList>
    </citation>
    <scope>NUCLEOTIDE SEQUENCE [LARGE SCALE GENOMIC DNA]</scope>
    <source>
        <strain evidence="3 6">SER00238</strain>
    </source>
</reference>
<dbReference type="Pfam" id="PF02613">
    <property type="entry name" value="Nitrate_red_del"/>
    <property type="match status" value="1"/>
</dbReference>
<evidence type="ECO:0000313" key="5">
    <source>
        <dbReference type="Proteomes" id="UP000596176"/>
    </source>
</evidence>
<comment type="function">
    <text evidence="2">Required for biogenesis/assembly of DMSO reductase, but not for the interaction of the DmsA signal peptide with the Tat system. May be part of a chaperone cascade complex that facilitates a folding-maturation pathway for the substrate protein.</text>
</comment>
<dbReference type="EMBL" id="JAEHSL010000004">
    <property type="protein sequence ID" value="MBI6180434.1"/>
    <property type="molecule type" value="Genomic_DNA"/>
</dbReference>
<gene>
    <name evidence="2 4" type="primary">dmsD</name>
    <name evidence="3" type="ORF">JEQ07_08470</name>
    <name evidence="4" type="ORF">JKX24_01465</name>
</gene>
<dbReference type="InterPro" id="IPR036411">
    <property type="entry name" value="TorD-like_sf"/>
</dbReference>
<keyword evidence="1 2" id="KW-0143">Chaperone</keyword>
<dbReference type="PIRSF" id="PIRSF004690">
    <property type="entry name" value="DmsD"/>
    <property type="match status" value="1"/>
</dbReference>
<accession>A0A1W5DH73</accession>
<dbReference type="GeneID" id="83698570"/>
<evidence type="ECO:0000313" key="4">
    <source>
        <dbReference type="EMBL" id="QQX53727.1"/>
    </source>
</evidence>
<dbReference type="InterPro" id="IPR026269">
    <property type="entry name" value="DmsD-type"/>
</dbReference>
<dbReference type="EMBL" id="CP068391">
    <property type="protein sequence ID" value="QQX53727.1"/>
    <property type="molecule type" value="Genomic_DNA"/>
</dbReference>
<comment type="similarity">
    <text evidence="2">Belongs to the TorD/DmsD family. DmsD subfamily.</text>
</comment>
<evidence type="ECO:0000313" key="6">
    <source>
        <dbReference type="Proteomes" id="UP000639004"/>
    </source>
</evidence>
<dbReference type="RefSeq" id="WP_085116062.1">
    <property type="nucleotide sequence ID" value="NZ_CAMIPQ010000001.1"/>
</dbReference>
<dbReference type="PANTHER" id="PTHR34227:SF13">
    <property type="entry name" value="TAT PROOFREADING CHAPERONE DMSD-RELATED"/>
    <property type="match status" value="1"/>
</dbReference>
<dbReference type="SUPFAM" id="SSF89155">
    <property type="entry name" value="TorD-like"/>
    <property type="match status" value="1"/>
</dbReference>
<dbReference type="InterPro" id="IPR050289">
    <property type="entry name" value="TorD/DmsD_chaperones"/>
</dbReference>
<keyword evidence="6" id="KW-1185">Reference proteome</keyword>
<dbReference type="OrthoDB" id="3174863at2"/>
<reference evidence="4 5" key="2">
    <citation type="submission" date="2021-01" db="EMBL/GenBank/DDBJ databases">
        <title>Chromosome sequence of Serratia proteamaculans strain 94 rif-r, isolated from spoiled beef.</title>
        <authorList>
            <person name="Zaytseva Y.V."/>
            <person name="Iablokov S.N."/>
            <person name="Klyukina A."/>
        </authorList>
    </citation>
    <scope>NUCLEOTIDE SEQUENCE [LARGE SCALE GENOMIC DNA]</scope>
    <source>
        <strain evidence="4 5">94 rif-r</strain>
    </source>
</reference>
<organism evidence="4 5">
    <name type="scientific">Serratia proteamaculans</name>
    <dbReference type="NCBI Taxonomy" id="28151"/>
    <lineage>
        <taxon>Bacteria</taxon>
        <taxon>Pseudomonadati</taxon>
        <taxon>Pseudomonadota</taxon>
        <taxon>Gammaproteobacteria</taxon>
        <taxon>Enterobacterales</taxon>
        <taxon>Yersiniaceae</taxon>
        <taxon>Serratia</taxon>
    </lineage>
</organism>
<dbReference type="GO" id="GO:0005048">
    <property type="term" value="F:signal sequence binding"/>
    <property type="evidence" value="ECO:0007669"/>
    <property type="project" value="InterPro"/>
</dbReference>
<sequence length="205" mass="23022">MTLENIALTGRVLGVLLYAPPESEDGQQLLATLSESEWVKEWPYGDAEQLQTAAALIATGIEDEQEESLAEAYQRLFVGPDTLPAPLWGSVYLDKENVLFGNSTLRLRRWLRSNGIDAQHDRNEPEDHIGTLLMMVAWLAEERQGGLVEQLLTKHVLPWAPRYLELLQANAQHPFYQGLAQLAQITLSAWGEECTAEVESLDLHF</sequence>
<evidence type="ECO:0000313" key="3">
    <source>
        <dbReference type="EMBL" id="MBI6180434.1"/>
    </source>
</evidence>
<dbReference type="Proteomes" id="UP000596176">
    <property type="component" value="Chromosome"/>
</dbReference>
<dbReference type="HAMAP" id="MF_00940">
    <property type="entry name" value="DmsD_chaperone"/>
    <property type="match status" value="1"/>
</dbReference>
<dbReference type="Proteomes" id="UP000639004">
    <property type="component" value="Unassembled WGS sequence"/>
</dbReference>
<evidence type="ECO:0000256" key="1">
    <source>
        <dbReference type="ARBA" id="ARBA00023186"/>
    </source>
</evidence>
<protein>
    <recommendedName>
        <fullName evidence="2">Tat proofreading chaperone DmsD</fullName>
    </recommendedName>
    <alternativeName>
        <fullName evidence="2">DMSO reductase maturation protein</fullName>
    </alternativeName>
    <alternativeName>
        <fullName evidence="2">Twin-arginine leader-binding protein DmsD</fullName>
    </alternativeName>
</protein>
<name>A0A1W5DH73_SERPR</name>
<dbReference type="InterPro" id="IPR028611">
    <property type="entry name" value="DmsD_chaperone"/>
</dbReference>
<dbReference type="NCBIfam" id="NF008632">
    <property type="entry name" value="PRK11621.1"/>
    <property type="match status" value="1"/>
</dbReference>
<dbReference type="AlphaFoldDB" id="A0A1W5DH73"/>